<dbReference type="AlphaFoldDB" id="A0AAP6BIS9"/>
<evidence type="ECO:0000313" key="4">
    <source>
        <dbReference type="EMBL" id="MDX3022142.1"/>
    </source>
</evidence>
<dbReference type="GO" id="GO:0046872">
    <property type="term" value="F:metal ion binding"/>
    <property type="evidence" value="ECO:0007669"/>
    <property type="project" value="UniProtKB-KW"/>
</dbReference>
<dbReference type="GeneID" id="69809348"/>
<sequence>MFFTQYYLDCLSQASYLIADETTGRAVVVDPRRDVSEYLTDAAAHGFTIEAVLNTHFHADFLAGHLELADRTGAWIGYGQRAEAEYPIRKLADGERITLGDVQLQILETPGHTPESISVLVYEHAGDTVPYGVLTGDALFIGDVGRPDLLASIGVTADELGTMLYDTIQNKLMALPDTVRVFPAHGAGSACGKNLSTQRQSTIGEQRATNYACRPMSEERFVQLVTAGQPSAPAYFVYDAILNRKEHGLFDTSTALRPLSVEEFMKQRAAGAVVVDARAPQDFAPGHLRGSVNVPADGRFAEQAGMVVAPERDIVVIAPQDREEEVVTRLARIGFDKVGGYLREPEGAFPALADEMAQASRLTADELRRLLDGEEPPLVLDVRNTAEREEGFIEGSLHIPLAELARRQDEIPAGCPLVVHCAGGHRSSIAASLLRHKGRTDVSDLLGGYGAWLAVPASAKA</sequence>
<dbReference type="Pfam" id="PF00753">
    <property type="entry name" value="Lactamase_B"/>
    <property type="match status" value="1"/>
</dbReference>
<dbReference type="CDD" id="cd00158">
    <property type="entry name" value="RHOD"/>
    <property type="match status" value="2"/>
</dbReference>
<dbReference type="Pfam" id="PF00581">
    <property type="entry name" value="Rhodanese"/>
    <property type="match status" value="2"/>
</dbReference>
<dbReference type="GO" id="GO:0006749">
    <property type="term" value="P:glutathione metabolic process"/>
    <property type="evidence" value="ECO:0007669"/>
    <property type="project" value="InterPro"/>
</dbReference>
<dbReference type="SUPFAM" id="SSF52821">
    <property type="entry name" value="Rhodanese/Cell cycle control phosphatase"/>
    <property type="match status" value="2"/>
</dbReference>
<protein>
    <submittedName>
        <fullName evidence="3">MBL fold metallo-hydrolase</fullName>
    </submittedName>
</protein>
<dbReference type="PANTHER" id="PTHR43084">
    <property type="entry name" value="PERSULFIDE DIOXYGENASE ETHE1"/>
    <property type="match status" value="1"/>
</dbReference>
<dbReference type="SUPFAM" id="SSF56281">
    <property type="entry name" value="Metallo-hydrolase/oxidoreductase"/>
    <property type="match status" value="1"/>
</dbReference>
<dbReference type="Gene3D" id="3.40.250.10">
    <property type="entry name" value="Rhodanese-like domain"/>
    <property type="match status" value="2"/>
</dbReference>
<dbReference type="EMBL" id="JARAWP010000019">
    <property type="protein sequence ID" value="MDX3022142.1"/>
    <property type="molecule type" value="Genomic_DNA"/>
</dbReference>
<dbReference type="Proteomes" id="UP001272987">
    <property type="component" value="Unassembled WGS sequence"/>
</dbReference>
<dbReference type="PANTHER" id="PTHR43084:SF1">
    <property type="entry name" value="PERSULFIDE DIOXYGENASE ETHE1, MITOCHONDRIAL"/>
    <property type="match status" value="1"/>
</dbReference>
<dbReference type="InterPro" id="IPR036873">
    <property type="entry name" value="Rhodanese-like_dom_sf"/>
</dbReference>
<accession>A0AAP6BIS9</accession>
<dbReference type="InterPro" id="IPR036866">
    <property type="entry name" value="RibonucZ/Hydroxyglut_hydro"/>
</dbReference>
<dbReference type="PROSITE" id="PS50206">
    <property type="entry name" value="RHODANESE_3"/>
    <property type="match status" value="2"/>
</dbReference>
<evidence type="ECO:0000259" key="2">
    <source>
        <dbReference type="PROSITE" id="PS50206"/>
    </source>
</evidence>
<evidence type="ECO:0000313" key="6">
    <source>
        <dbReference type="Proteomes" id="UP001282288"/>
    </source>
</evidence>
<keyword evidence="5" id="KW-1185">Reference proteome</keyword>
<dbReference type="CDD" id="cd07724">
    <property type="entry name" value="POD-like_MBL-fold"/>
    <property type="match status" value="1"/>
</dbReference>
<feature type="domain" description="Rhodanese" evidence="2">
    <location>
        <begin position="268"/>
        <end position="316"/>
    </location>
</feature>
<dbReference type="GO" id="GO:0070813">
    <property type="term" value="P:hydrogen sulfide metabolic process"/>
    <property type="evidence" value="ECO:0007669"/>
    <property type="project" value="TreeGrafter"/>
</dbReference>
<dbReference type="SMART" id="SM00450">
    <property type="entry name" value="RHOD"/>
    <property type="match status" value="2"/>
</dbReference>
<reference evidence="3 5" key="1">
    <citation type="journal article" date="2023" name="Microb. Genom.">
        <title>Mesoterricola silvestris gen. nov., sp. nov., Mesoterricola sediminis sp. nov., Geothrix oryzae sp. nov., Geothrix edaphica sp. nov., Geothrix rubra sp. nov., and Geothrix limicola sp. nov., six novel members of Acidobacteriota isolated from soils.</title>
        <authorList>
            <person name="Weisberg A.J."/>
            <person name="Pearce E."/>
            <person name="Kramer C.G."/>
            <person name="Chang J.H."/>
            <person name="Clarke C.R."/>
        </authorList>
    </citation>
    <scope>NUCLEOTIDE SEQUENCE</scope>
    <source>
        <strain evidence="4 5">NB05-1H</strain>
        <strain evidence="3">NRRL_B-16521</strain>
    </source>
</reference>
<comment type="caution">
    <text evidence="3">The sequence shown here is derived from an EMBL/GenBank/DDBJ whole genome shotgun (WGS) entry which is preliminary data.</text>
</comment>
<dbReference type="Proteomes" id="UP001282288">
    <property type="component" value="Unassembled WGS sequence"/>
</dbReference>
<evidence type="ECO:0000313" key="3">
    <source>
        <dbReference type="EMBL" id="MDX2965242.1"/>
    </source>
</evidence>
<dbReference type="InterPro" id="IPR051682">
    <property type="entry name" value="Mito_Persulfide_Diox"/>
</dbReference>
<gene>
    <name evidence="3" type="ORF">PV399_36800</name>
    <name evidence="4" type="ORF">PV666_30275</name>
</gene>
<dbReference type="Gene3D" id="3.60.15.10">
    <property type="entry name" value="Ribonuclease Z/Hydroxyacylglutathione hydrolase-like"/>
    <property type="match status" value="1"/>
</dbReference>
<dbReference type="InterPro" id="IPR044528">
    <property type="entry name" value="POD-like_MBL-fold"/>
</dbReference>
<dbReference type="EMBL" id="JARAWC010000039">
    <property type="protein sequence ID" value="MDX2965242.1"/>
    <property type="molecule type" value="Genomic_DNA"/>
</dbReference>
<organism evidence="3 6">
    <name type="scientific">Streptomyces acidiscabies</name>
    <dbReference type="NCBI Taxonomy" id="42234"/>
    <lineage>
        <taxon>Bacteria</taxon>
        <taxon>Bacillati</taxon>
        <taxon>Actinomycetota</taxon>
        <taxon>Actinomycetes</taxon>
        <taxon>Kitasatosporales</taxon>
        <taxon>Streptomycetaceae</taxon>
        <taxon>Streptomyces</taxon>
    </lineage>
</organism>
<dbReference type="RefSeq" id="WP_010360022.1">
    <property type="nucleotide sequence ID" value="NZ_BCMK01000008.1"/>
</dbReference>
<feature type="domain" description="Rhodanese" evidence="2">
    <location>
        <begin position="373"/>
        <end position="461"/>
    </location>
</feature>
<evidence type="ECO:0000256" key="1">
    <source>
        <dbReference type="ARBA" id="ARBA00022723"/>
    </source>
</evidence>
<dbReference type="InterPro" id="IPR001763">
    <property type="entry name" value="Rhodanese-like_dom"/>
</dbReference>
<dbReference type="SMART" id="SM00849">
    <property type="entry name" value="Lactamase_B"/>
    <property type="match status" value="1"/>
</dbReference>
<name>A0AAP6BIS9_9ACTN</name>
<evidence type="ECO:0000313" key="5">
    <source>
        <dbReference type="Proteomes" id="UP001272987"/>
    </source>
</evidence>
<dbReference type="InterPro" id="IPR001279">
    <property type="entry name" value="Metallo-B-lactamas"/>
</dbReference>
<dbReference type="FunFam" id="3.60.15.10:FF:000030">
    <property type="entry name" value="Metallo-beta-lactamase family protein"/>
    <property type="match status" value="1"/>
</dbReference>
<dbReference type="GO" id="GO:0050313">
    <property type="term" value="F:sulfur dioxygenase activity"/>
    <property type="evidence" value="ECO:0007669"/>
    <property type="project" value="InterPro"/>
</dbReference>
<proteinExistence type="predicted"/>
<keyword evidence="1" id="KW-0479">Metal-binding</keyword>